<keyword evidence="4" id="KW-1133">Transmembrane helix</keyword>
<keyword evidence="7" id="KW-1185">Reference proteome</keyword>
<evidence type="ECO:0000259" key="5">
    <source>
        <dbReference type="PROSITE" id="PS50111"/>
    </source>
</evidence>
<accession>A0A6M0K409</accession>
<evidence type="ECO:0000256" key="3">
    <source>
        <dbReference type="PROSITE-ProRule" id="PRU00284"/>
    </source>
</evidence>
<dbReference type="GO" id="GO:0016020">
    <property type="term" value="C:membrane"/>
    <property type="evidence" value="ECO:0007669"/>
    <property type="project" value="UniProtKB-SubCell"/>
</dbReference>
<dbReference type="PANTHER" id="PTHR32089:SF112">
    <property type="entry name" value="LYSOZYME-LIKE PROTEIN-RELATED"/>
    <property type="match status" value="1"/>
</dbReference>
<comment type="subcellular location">
    <subcellularLocation>
        <location evidence="1">Membrane</location>
    </subcellularLocation>
</comment>
<keyword evidence="2 3" id="KW-0807">Transducer</keyword>
<dbReference type="InterPro" id="IPR004089">
    <property type="entry name" value="MCPsignal_dom"/>
</dbReference>
<dbReference type="Proteomes" id="UP000483379">
    <property type="component" value="Unassembled WGS sequence"/>
</dbReference>
<comment type="caution">
    <text evidence="6">The sequence shown here is derived from an EMBL/GenBank/DDBJ whole genome shotgun (WGS) entry which is preliminary data.</text>
</comment>
<evidence type="ECO:0000313" key="6">
    <source>
        <dbReference type="EMBL" id="NEV64516.1"/>
    </source>
</evidence>
<dbReference type="PROSITE" id="PS50111">
    <property type="entry name" value="CHEMOTAXIS_TRANSDUC_2"/>
    <property type="match status" value="1"/>
</dbReference>
<evidence type="ECO:0000313" key="7">
    <source>
        <dbReference type="Proteomes" id="UP000483379"/>
    </source>
</evidence>
<keyword evidence="4" id="KW-0812">Transmembrane</keyword>
<dbReference type="SUPFAM" id="SSF58104">
    <property type="entry name" value="Methyl-accepting chemotaxis protein (MCP) signaling domain"/>
    <property type="match status" value="1"/>
</dbReference>
<dbReference type="AlphaFoldDB" id="A0A6M0K409"/>
<dbReference type="SMART" id="SM00283">
    <property type="entry name" value="MA"/>
    <property type="match status" value="1"/>
</dbReference>
<proteinExistence type="predicted"/>
<keyword evidence="4" id="KW-0472">Membrane</keyword>
<dbReference type="GO" id="GO:0007165">
    <property type="term" value="P:signal transduction"/>
    <property type="evidence" value="ECO:0007669"/>
    <property type="project" value="UniProtKB-KW"/>
</dbReference>
<dbReference type="RefSeq" id="WP_164455341.1">
    <property type="nucleotide sequence ID" value="NZ_JAAIJQ010000095.1"/>
</dbReference>
<dbReference type="Gene3D" id="1.10.287.950">
    <property type="entry name" value="Methyl-accepting chemotaxis protein"/>
    <property type="match status" value="1"/>
</dbReference>
<dbReference type="Pfam" id="PF00015">
    <property type="entry name" value="MCPsignal"/>
    <property type="match status" value="1"/>
</dbReference>
<feature type="transmembrane region" description="Helical" evidence="4">
    <location>
        <begin position="20"/>
        <end position="38"/>
    </location>
</feature>
<sequence length="431" mass="46719">MAKLTPEAAGFPPAGMGYRLMAAAAVALAINVAIAWSISPWLHRTFLVPLSLGYDVEIALTTLLSTFSVLGLAALLAWVFLRRDLEHLNLMLRDGRSRLANLSARQAVVEEEVDHVSPYLDIMQKQMEGAIQQTEQGVVAVIEQIDQVHGLSRQQMERIGRSLQNGMDLADVMRLQAASNKEVITVLTGYLEEQLAELEGNLQRIEGLAGQVDNLSPLVGVISDIAKQINLLALNAAIEAARAGEAGRGFAVVAGEVRALSTQTANAAADIADKISAATRSMDAELSVARQARDNREHNSHIQRIIADIGAMEERFAEGSSVLLEVIQGVEAGNEEMVTRLSEALGHIQFQDVVRQRLDQIGIALRELDEHLQALMGHLGDDQWDGSIQPSLKDRLEGHLEGYVMSSQRDAHAAVTGAEAASDARPQIELF</sequence>
<feature type="transmembrane region" description="Helical" evidence="4">
    <location>
        <begin position="58"/>
        <end position="81"/>
    </location>
</feature>
<protein>
    <recommendedName>
        <fullName evidence="5">Methyl-accepting transducer domain-containing protein</fullName>
    </recommendedName>
</protein>
<evidence type="ECO:0000256" key="4">
    <source>
        <dbReference type="SAM" id="Phobius"/>
    </source>
</evidence>
<feature type="domain" description="Methyl-accepting transducer" evidence="5">
    <location>
        <begin position="156"/>
        <end position="294"/>
    </location>
</feature>
<evidence type="ECO:0000256" key="2">
    <source>
        <dbReference type="ARBA" id="ARBA00023224"/>
    </source>
</evidence>
<organism evidence="6 7">
    <name type="scientific">Thiorhodococcus minor</name>
    <dbReference type="NCBI Taxonomy" id="57489"/>
    <lineage>
        <taxon>Bacteria</taxon>
        <taxon>Pseudomonadati</taxon>
        <taxon>Pseudomonadota</taxon>
        <taxon>Gammaproteobacteria</taxon>
        <taxon>Chromatiales</taxon>
        <taxon>Chromatiaceae</taxon>
        <taxon>Thiorhodococcus</taxon>
    </lineage>
</organism>
<dbReference type="GO" id="GO:0006935">
    <property type="term" value="P:chemotaxis"/>
    <property type="evidence" value="ECO:0007669"/>
    <property type="project" value="UniProtKB-ARBA"/>
</dbReference>
<evidence type="ECO:0000256" key="1">
    <source>
        <dbReference type="ARBA" id="ARBA00004370"/>
    </source>
</evidence>
<dbReference type="PANTHER" id="PTHR32089">
    <property type="entry name" value="METHYL-ACCEPTING CHEMOTAXIS PROTEIN MCPB"/>
    <property type="match status" value="1"/>
</dbReference>
<reference evidence="6 7" key="1">
    <citation type="submission" date="2020-02" db="EMBL/GenBank/DDBJ databases">
        <title>Genome sequences of Thiorhodococcus mannitoliphagus and Thiorhodococcus minor, purple sulfur photosynthetic bacteria in the gammaproteobacterial family, Chromatiaceae.</title>
        <authorList>
            <person name="Aviles F.A."/>
            <person name="Meyer T.E."/>
            <person name="Kyndt J.A."/>
        </authorList>
    </citation>
    <scope>NUCLEOTIDE SEQUENCE [LARGE SCALE GENOMIC DNA]</scope>
    <source>
        <strain evidence="6 7">DSM 11518</strain>
    </source>
</reference>
<name>A0A6M0K409_9GAMM</name>
<gene>
    <name evidence="6" type="ORF">G3446_22035</name>
</gene>
<dbReference type="EMBL" id="JAAIJQ010000095">
    <property type="protein sequence ID" value="NEV64516.1"/>
    <property type="molecule type" value="Genomic_DNA"/>
</dbReference>